<dbReference type="PANTHER" id="PTHR34477:SF5">
    <property type="entry name" value="BSL5627 PROTEIN"/>
    <property type="match status" value="1"/>
</dbReference>
<dbReference type="EMBL" id="MFES01000035">
    <property type="protein sequence ID" value="OGE84780.1"/>
    <property type="molecule type" value="Genomic_DNA"/>
</dbReference>
<dbReference type="Gene3D" id="3.40.1440.10">
    <property type="entry name" value="GIY-YIG endonuclease"/>
    <property type="match status" value="1"/>
</dbReference>
<dbReference type="InterPro" id="IPR000305">
    <property type="entry name" value="GIY-YIG_endonuc"/>
</dbReference>
<comment type="similarity">
    <text evidence="1">Belongs to the UPF0213 family.</text>
</comment>
<dbReference type="AlphaFoldDB" id="A0A1F5P569"/>
<evidence type="ECO:0000313" key="3">
    <source>
        <dbReference type="EMBL" id="OGE84780.1"/>
    </source>
</evidence>
<feature type="domain" description="GIY-YIG" evidence="2">
    <location>
        <begin position="1"/>
        <end position="83"/>
    </location>
</feature>
<sequence length="91" mass="11006">MWYVYVLRSLKIDANYRYVGMSDDLRKRLHLHNQGNVFSTQGWKPLELIYYQAHKDKRDAAAREKFLKTGWGKNWIDRTLNNYLKKVGRTR</sequence>
<dbReference type="InterPro" id="IPR050190">
    <property type="entry name" value="UPF0213_domain"/>
</dbReference>
<evidence type="ECO:0000313" key="4">
    <source>
        <dbReference type="Proteomes" id="UP000176786"/>
    </source>
</evidence>
<dbReference type="PROSITE" id="PS50164">
    <property type="entry name" value="GIY_YIG"/>
    <property type="match status" value="1"/>
</dbReference>
<evidence type="ECO:0000256" key="1">
    <source>
        <dbReference type="ARBA" id="ARBA00007435"/>
    </source>
</evidence>
<protein>
    <recommendedName>
        <fullName evidence="2">GIY-YIG domain-containing protein</fullName>
    </recommendedName>
</protein>
<proteinExistence type="inferred from homology"/>
<organism evidence="3 4">
    <name type="scientific">Candidatus Doudnabacteria bacterium RIFCSPHIGHO2_02_FULL_46_11</name>
    <dbReference type="NCBI Taxonomy" id="1817832"/>
    <lineage>
        <taxon>Bacteria</taxon>
        <taxon>Candidatus Doudnaibacteriota</taxon>
    </lineage>
</organism>
<name>A0A1F5P569_9BACT</name>
<dbReference type="Pfam" id="PF01541">
    <property type="entry name" value="GIY-YIG"/>
    <property type="match status" value="1"/>
</dbReference>
<dbReference type="STRING" id="1817832.A3J48_01450"/>
<accession>A0A1F5P569</accession>
<dbReference type="Proteomes" id="UP000176786">
    <property type="component" value="Unassembled WGS sequence"/>
</dbReference>
<comment type="caution">
    <text evidence="3">The sequence shown here is derived from an EMBL/GenBank/DDBJ whole genome shotgun (WGS) entry which is preliminary data.</text>
</comment>
<dbReference type="PANTHER" id="PTHR34477">
    <property type="entry name" value="UPF0213 PROTEIN YHBQ"/>
    <property type="match status" value="1"/>
</dbReference>
<gene>
    <name evidence="3" type="ORF">A3J48_01450</name>
</gene>
<dbReference type="InterPro" id="IPR035901">
    <property type="entry name" value="GIY-YIG_endonuc_sf"/>
</dbReference>
<evidence type="ECO:0000259" key="2">
    <source>
        <dbReference type="PROSITE" id="PS50164"/>
    </source>
</evidence>
<dbReference type="SUPFAM" id="SSF82771">
    <property type="entry name" value="GIY-YIG endonuclease"/>
    <property type="match status" value="1"/>
</dbReference>
<reference evidence="3 4" key="1">
    <citation type="journal article" date="2016" name="Nat. Commun.">
        <title>Thousands of microbial genomes shed light on interconnected biogeochemical processes in an aquifer system.</title>
        <authorList>
            <person name="Anantharaman K."/>
            <person name="Brown C.T."/>
            <person name="Hug L.A."/>
            <person name="Sharon I."/>
            <person name="Castelle C.J."/>
            <person name="Probst A.J."/>
            <person name="Thomas B.C."/>
            <person name="Singh A."/>
            <person name="Wilkins M.J."/>
            <person name="Karaoz U."/>
            <person name="Brodie E.L."/>
            <person name="Williams K.H."/>
            <person name="Hubbard S.S."/>
            <person name="Banfield J.F."/>
        </authorList>
    </citation>
    <scope>NUCLEOTIDE SEQUENCE [LARGE SCALE GENOMIC DNA]</scope>
</reference>